<dbReference type="Proteomes" id="UP000034182">
    <property type="component" value="Unassembled WGS sequence"/>
</dbReference>
<evidence type="ECO:0000256" key="1">
    <source>
        <dbReference type="SAM" id="MobiDB-lite"/>
    </source>
</evidence>
<dbReference type="EMBL" id="LAQI01000201">
    <property type="protein sequence ID" value="KKY15170.1"/>
    <property type="molecule type" value="Genomic_DNA"/>
</dbReference>
<proteinExistence type="predicted"/>
<dbReference type="AlphaFoldDB" id="A0A0G2GDM8"/>
<sequence>MAPDWVVAQPDDKFANELRAACASFLSDAARQGDVLPPNTQYPPDFSSLTIYRCSINCPFKGPDLIWTYAWYKATPAWSTDSHWALRIDYFIPHFFLPLYPDLSSEVNGEDGNKQLPVIFFTTKEILSGGFYANHRWTHTDGVIRPRSHLGYLDPLATSDINATNPTLGDAFHSQPLRSAAQTQKSPVADEKPYSGALTKTDPGSPGSRRSRNSFVKGDRGTLDDPFKSSGSDPRSGHASFGDTPGSGVGNGSLSYGSLEPGHNMKKLAGPDASANAKLDETVELLIRKLGEASRTLDAQVKTLREQSLQLEAQRKKNRKSRTPA</sequence>
<evidence type="ECO:0000313" key="3">
    <source>
        <dbReference type="Proteomes" id="UP000034182"/>
    </source>
</evidence>
<feature type="compositionally biased region" description="Basic and acidic residues" evidence="1">
    <location>
        <begin position="217"/>
        <end position="227"/>
    </location>
</feature>
<reference evidence="2 3" key="2">
    <citation type="submission" date="2015-05" db="EMBL/GenBank/DDBJ databases">
        <title>Distinctive expansion of gene families associated with plant cell wall degradation and secondary metabolism in the genomes of grapevine trunk pathogens.</title>
        <authorList>
            <person name="Lawrence D.P."/>
            <person name="Travadon R."/>
            <person name="Rolshausen P.E."/>
            <person name="Baumgartner K."/>
        </authorList>
    </citation>
    <scope>NUCLEOTIDE SEQUENCE [LARGE SCALE GENOMIC DNA]</scope>
    <source>
        <strain evidence="2">DS831</strain>
    </source>
</reference>
<reference evidence="2 3" key="1">
    <citation type="submission" date="2015-03" db="EMBL/GenBank/DDBJ databases">
        <authorList>
            <person name="Morales-Cruz A."/>
            <person name="Amrine K.C."/>
            <person name="Cantu D."/>
        </authorList>
    </citation>
    <scope>NUCLEOTIDE SEQUENCE [LARGE SCALE GENOMIC DNA]</scope>
    <source>
        <strain evidence="2">DS831</strain>
    </source>
</reference>
<feature type="compositionally biased region" description="Polar residues" evidence="1">
    <location>
        <begin position="176"/>
        <end position="186"/>
    </location>
</feature>
<feature type="region of interest" description="Disordered" evidence="1">
    <location>
        <begin position="167"/>
        <end position="274"/>
    </location>
</feature>
<name>A0A0G2GDM8_9PEZI</name>
<protein>
    <submittedName>
        <fullName evidence="2">Uncharacterized protein</fullName>
    </submittedName>
</protein>
<evidence type="ECO:0000313" key="2">
    <source>
        <dbReference type="EMBL" id="KKY15170.1"/>
    </source>
</evidence>
<organism evidence="2 3">
    <name type="scientific">Diplodia seriata</name>
    <dbReference type="NCBI Taxonomy" id="420778"/>
    <lineage>
        <taxon>Eukaryota</taxon>
        <taxon>Fungi</taxon>
        <taxon>Dikarya</taxon>
        <taxon>Ascomycota</taxon>
        <taxon>Pezizomycotina</taxon>
        <taxon>Dothideomycetes</taxon>
        <taxon>Dothideomycetes incertae sedis</taxon>
        <taxon>Botryosphaeriales</taxon>
        <taxon>Botryosphaeriaceae</taxon>
        <taxon>Diplodia</taxon>
    </lineage>
</organism>
<gene>
    <name evidence="2" type="ORF">UCDDS831_g07787</name>
</gene>
<comment type="caution">
    <text evidence="2">The sequence shown here is derived from an EMBL/GenBank/DDBJ whole genome shotgun (WGS) entry which is preliminary data.</text>
</comment>
<accession>A0A0G2GDM8</accession>